<feature type="binding site" evidence="16">
    <location>
        <position position="164"/>
    </location>
    <ligand>
        <name>substrate</name>
    </ligand>
</feature>
<dbReference type="GO" id="GO:0046872">
    <property type="term" value="F:metal ion binding"/>
    <property type="evidence" value="ECO:0007669"/>
    <property type="project" value="UniProtKB-UniRule"/>
</dbReference>
<evidence type="ECO:0000256" key="14">
    <source>
        <dbReference type="ARBA" id="ARBA00023180"/>
    </source>
</evidence>
<evidence type="ECO:0000256" key="10">
    <source>
        <dbReference type="ARBA" id="ARBA00022837"/>
    </source>
</evidence>
<dbReference type="Gene3D" id="1.10.520.10">
    <property type="match status" value="1"/>
</dbReference>
<comment type="similarity">
    <text evidence="20">Belongs to the peroxidase family. Classical plant (class III) peroxidase subfamily.</text>
</comment>
<feature type="binding site" evidence="17">
    <location>
        <position position="246"/>
    </location>
    <ligand>
        <name>Ca(2+)</name>
        <dbReference type="ChEBI" id="CHEBI:29108"/>
        <label>2</label>
    </ligand>
</feature>
<keyword evidence="7 20" id="KW-0349">Heme</keyword>
<comment type="function">
    <text evidence="2">Removal of H(2)O(2), oxidation of toxic reductants, biosynthesis and degradation of lignin, suberization, auxin catabolism, response to environmental stresses such as wounding, pathogen attack and oxidative stress. These functions might be dependent on each isozyme/isoform in each plant tissue.</text>
</comment>
<evidence type="ECO:0000256" key="9">
    <source>
        <dbReference type="ARBA" id="ARBA00022729"/>
    </source>
</evidence>
<protein>
    <recommendedName>
        <fullName evidence="5 20">Peroxidase</fullName>
        <ecNumber evidence="5 20">1.11.1.7</ecNumber>
    </recommendedName>
</protein>
<feature type="disulfide bond" evidence="19">
    <location>
        <begin position="201"/>
        <end position="226"/>
    </location>
</feature>
<feature type="binding site" evidence="17">
    <location>
        <position position="195"/>
    </location>
    <ligand>
        <name>Ca(2+)</name>
        <dbReference type="ChEBI" id="CHEBI:29108"/>
        <label>2</label>
    </ligand>
</feature>
<evidence type="ECO:0000256" key="7">
    <source>
        <dbReference type="ARBA" id="ARBA00022617"/>
    </source>
</evidence>
<dbReference type="InterPro" id="IPR002016">
    <property type="entry name" value="Haem_peroxidase"/>
</dbReference>
<gene>
    <name evidence="22" type="ORF">SLEP1_g33942</name>
</gene>
<reference evidence="22 23" key="1">
    <citation type="journal article" date="2021" name="Commun. Biol.">
        <title>The genome of Shorea leprosula (Dipterocarpaceae) highlights the ecological relevance of drought in aseasonal tropical rainforests.</title>
        <authorList>
            <person name="Ng K.K.S."/>
            <person name="Kobayashi M.J."/>
            <person name="Fawcett J.A."/>
            <person name="Hatakeyama M."/>
            <person name="Paape T."/>
            <person name="Ng C.H."/>
            <person name="Ang C.C."/>
            <person name="Tnah L.H."/>
            <person name="Lee C.T."/>
            <person name="Nishiyama T."/>
            <person name="Sese J."/>
            <person name="O'Brien M.J."/>
            <person name="Copetti D."/>
            <person name="Mohd Noor M.I."/>
            <person name="Ong R.C."/>
            <person name="Putra M."/>
            <person name="Sireger I.Z."/>
            <person name="Indrioko S."/>
            <person name="Kosugi Y."/>
            <person name="Izuno A."/>
            <person name="Isagi Y."/>
            <person name="Lee S.L."/>
            <person name="Shimizu K.K."/>
        </authorList>
    </citation>
    <scope>NUCLEOTIDE SEQUENCE [LARGE SCALE GENOMIC DNA]</scope>
    <source>
        <strain evidence="22">214</strain>
    </source>
</reference>
<evidence type="ECO:0000259" key="21">
    <source>
        <dbReference type="PROSITE" id="PS50873"/>
    </source>
</evidence>
<comment type="similarity">
    <text evidence="4">Belongs to the peroxidase family. Ascorbate peroxidase subfamily.</text>
</comment>
<dbReference type="FunFam" id="1.10.420.10:FF:000006">
    <property type="entry name" value="Peroxidase"/>
    <property type="match status" value="1"/>
</dbReference>
<evidence type="ECO:0000256" key="13">
    <source>
        <dbReference type="ARBA" id="ARBA00023157"/>
    </source>
</evidence>
<dbReference type="InterPro" id="IPR010255">
    <property type="entry name" value="Haem_peroxidase_sf"/>
</dbReference>
<dbReference type="EC" id="1.11.1.7" evidence="5 20"/>
<evidence type="ECO:0000256" key="1">
    <source>
        <dbReference type="ARBA" id="ARBA00000189"/>
    </source>
</evidence>
<keyword evidence="14" id="KW-0325">Glycoprotein</keyword>
<comment type="catalytic activity">
    <reaction evidence="1 20">
        <text>2 a phenolic donor + H2O2 = 2 a phenolic radical donor + 2 H2O</text>
        <dbReference type="Rhea" id="RHEA:56136"/>
        <dbReference type="ChEBI" id="CHEBI:15377"/>
        <dbReference type="ChEBI" id="CHEBI:16240"/>
        <dbReference type="ChEBI" id="CHEBI:139520"/>
        <dbReference type="ChEBI" id="CHEBI:139521"/>
        <dbReference type="EC" id="1.11.1.7"/>
    </reaction>
</comment>
<proteinExistence type="inferred from homology"/>
<evidence type="ECO:0000256" key="16">
    <source>
        <dbReference type="PIRSR" id="PIRSR600823-2"/>
    </source>
</evidence>
<evidence type="ECO:0000256" key="20">
    <source>
        <dbReference type="RuleBase" id="RU362060"/>
    </source>
</evidence>
<evidence type="ECO:0000313" key="23">
    <source>
        <dbReference type="Proteomes" id="UP001054252"/>
    </source>
</evidence>
<dbReference type="PANTHER" id="PTHR31388">
    <property type="entry name" value="PEROXIDASE 72-RELATED"/>
    <property type="match status" value="1"/>
</dbReference>
<evidence type="ECO:0000256" key="12">
    <source>
        <dbReference type="ARBA" id="ARBA00023004"/>
    </source>
</evidence>
<comment type="cofactor">
    <cofactor evidence="17 20">
        <name>Ca(2+)</name>
        <dbReference type="ChEBI" id="CHEBI:29108"/>
    </cofactor>
    <text evidence="17 20">Binds 2 calcium ions per subunit.</text>
</comment>
<dbReference type="Proteomes" id="UP001054252">
    <property type="component" value="Unassembled WGS sequence"/>
</dbReference>
<dbReference type="GO" id="GO:0006979">
    <property type="term" value="P:response to oxidative stress"/>
    <property type="evidence" value="ECO:0007669"/>
    <property type="project" value="UniProtKB-UniRule"/>
</dbReference>
<feature type="disulfide bond" evidence="19">
    <location>
        <begin position="122"/>
        <end position="314"/>
    </location>
</feature>
<dbReference type="PROSITE" id="PS00436">
    <property type="entry name" value="PEROXIDASE_2"/>
    <property type="match status" value="1"/>
</dbReference>
<dbReference type="PRINTS" id="PR00461">
    <property type="entry name" value="PLPEROXIDASE"/>
</dbReference>
<comment type="caution">
    <text evidence="22">The sequence shown here is derived from an EMBL/GenBank/DDBJ whole genome shotgun (WGS) entry which is preliminary data.</text>
</comment>
<feature type="binding site" evidence="17">
    <location>
        <position position="68"/>
    </location>
    <ligand>
        <name>Ca(2+)</name>
        <dbReference type="ChEBI" id="CHEBI:29108"/>
        <label>1</label>
    </ligand>
</feature>
<feature type="domain" description="Plant heme peroxidase family profile" evidence="21">
    <location>
        <begin position="26"/>
        <end position="318"/>
    </location>
</feature>
<evidence type="ECO:0000256" key="15">
    <source>
        <dbReference type="PIRSR" id="PIRSR600823-1"/>
    </source>
</evidence>
<accession>A0AAV5KI72</accession>
<dbReference type="InterPro" id="IPR033905">
    <property type="entry name" value="Secretory_peroxidase"/>
</dbReference>
<evidence type="ECO:0000256" key="19">
    <source>
        <dbReference type="PIRSR" id="PIRSR600823-5"/>
    </source>
</evidence>
<dbReference type="FunFam" id="1.10.520.10:FF:000009">
    <property type="entry name" value="Peroxidase"/>
    <property type="match status" value="1"/>
</dbReference>
<evidence type="ECO:0000313" key="22">
    <source>
        <dbReference type="EMBL" id="GKV24315.1"/>
    </source>
</evidence>
<keyword evidence="8 17" id="KW-0479">Metal-binding</keyword>
<evidence type="ECO:0000256" key="18">
    <source>
        <dbReference type="PIRSR" id="PIRSR600823-4"/>
    </source>
</evidence>
<dbReference type="AlphaFoldDB" id="A0AAV5KI72"/>
<evidence type="ECO:0000256" key="11">
    <source>
        <dbReference type="ARBA" id="ARBA00023002"/>
    </source>
</evidence>
<dbReference type="PANTHER" id="PTHR31388:SF247">
    <property type="entry name" value="PEROXIDASE"/>
    <property type="match status" value="1"/>
</dbReference>
<feature type="binding site" evidence="17">
    <location>
        <position position="89"/>
    </location>
    <ligand>
        <name>Ca(2+)</name>
        <dbReference type="ChEBI" id="CHEBI:29108"/>
        <label>1</label>
    </ligand>
</feature>
<feature type="site" description="Transition state stabilizer" evidence="18">
    <location>
        <position position="63"/>
    </location>
</feature>
<dbReference type="CDD" id="cd00693">
    <property type="entry name" value="secretory_peroxidase"/>
    <property type="match status" value="1"/>
</dbReference>
<comment type="cofactor">
    <cofactor evidence="17 20">
        <name>heme b</name>
        <dbReference type="ChEBI" id="CHEBI:60344"/>
    </cofactor>
    <text evidence="17 20">Binds 1 heme b (iron(II)-protoporphyrin IX) group per subunit.</text>
</comment>
<dbReference type="GO" id="GO:0042744">
    <property type="term" value="P:hydrogen peroxide catabolic process"/>
    <property type="evidence" value="ECO:0007669"/>
    <property type="project" value="UniProtKB-KW"/>
</dbReference>
<evidence type="ECO:0000256" key="17">
    <source>
        <dbReference type="PIRSR" id="PIRSR600823-3"/>
    </source>
</evidence>
<feature type="disulfide bond" evidence="19">
    <location>
        <begin position="69"/>
        <end position="74"/>
    </location>
</feature>
<dbReference type="Gene3D" id="1.10.420.10">
    <property type="entry name" value="Peroxidase, domain 2"/>
    <property type="match status" value="1"/>
</dbReference>
<organism evidence="22 23">
    <name type="scientific">Rubroshorea leprosula</name>
    <dbReference type="NCBI Taxonomy" id="152421"/>
    <lineage>
        <taxon>Eukaryota</taxon>
        <taxon>Viridiplantae</taxon>
        <taxon>Streptophyta</taxon>
        <taxon>Embryophyta</taxon>
        <taxon>Tracheophyta</taxon>
        <taxon>Spermatophyta</taxon>
        <taxon>Magnoliopsida</taxon>
        <taxon>eudicotyledons</taxon>
        <taxon>Gunneridae</taxon>
        <taxon>Pentapetalae</taxon>
        <taxon>rosids</taxon>
        <taxon>malvids</taxon>
        <taxon>Malvales</taxon>
        <taxon>Dipterocarpaceae</taxon>
        <taxon>Rubroshorea</taxon>
    </lineage>
</organism>
<dbReference type="EMBL" id="BPVZ01000065">
    <property type="protein sequence ID" value="GKV24315.1"/>
    <property type="molecule type" value="Genomic_DNA"/>
</dbReference>
<feature type="binding site" description="axial binding residue" evidence="17">
    <location>
        <position position="194"/>
    </location>
    <ligand>
        <name>heme b</name>
        <dbReference type="ChEBI" id="CHEBI:60344"/>
    </ligand>
    <ligandPart>
        <name>Fe</name>
        <dbReference type="ChEBI" id="CHEBI:18248"/>
    </ligandPart>
</feature>
<dbReference type="GO" id="GO:0140825">
    <property type="term" value="F:lactoperoxidase activity"/>
    <property type="evidence" value="ECO:0007669"/>
    <property type="project" value="UniProtKB-EC"/>
</dbReference>
<dbReference type="PROSITE" id="PS50873">
    <property type="entry name" value="PEROXIDASE_4"/>
    <property type="match status" value="1"/>
</dbReference>
<evidence type="ECO:0000256" key="4">
    <source>
        <dbReference type="ARBA" id="ARBA00006873"/>
    </source>
</evidence>
<keyword evidence="20" id="KW-0376">Hydrogen peroxide</keyword>
<dbReference type="PRINTS" id="PR00458">
    <property type="entry name" value="PEROXIDASE"/>
</dbReference>
<evidence type="ECO:0000256" key="8">
    <source>
        <dbReference type="ARBA" id="ARBA00022723"/>
    </source>
</evidence>
<dbReference type="InterPro" id="IPR019793">
    <property type="entry name" value="Peroxidases_heam-ligand_BS"/>
</dbReference>
<keyword evidence="20" id="KW-0964">Secreted</keyword>
<dbReference type="SUPFAM" id="SSF48113">
    <property type="entry name" value="Heme-dependent peroxidases"/>
    <property type="match status" value="1"/>
</dbReference>
<feature type="disulfide bond" evidence="19">
    <location>
        <begin position="36"/>
        <end position="116"/>
    </location>
</feature>
<comment type="subcellular location">
    <subcellularLocation>
        <location evidence="3 20">Secreted</location>
    </subcellularLocation>
</comment>
<feature type="chain" id="PRO_5043095441" description="Peroxidase" evidence="20">
    <location>
        <begin position="26"/>
        <end position="318"/>
    </location>
</feature>
<keyword evidence="9 20" id="KW-0732">Signal</keyword>
<feature type="active site" description="Proton acceptor" evidence="15">
    <location>
        <position position="67"/>
    </location>
</feature>
<dbReference type="GO" id="GO:0005576">
    <property type="term" value="C:extracellular region"/>
    <property type="evidence" value="ECO:0007669"/>
    <property type="project" value="UniProtKB-SubCell"/>
</dbReference>
<feature type="binding site" evidence="17">
    <location>
        <position position="75"/>
    </location>
    <ligand>
        <name>Ca(2+)</name>
        <dbReference type="ChEBI" id="CHEBI:29108"/>
        <label>1</label>
    </ligand>
</feature>
<dbReference type="InterPro" id="IPR000823">
    <property type="entry name" value="Peroxidase_pln"/>
</dbReference>
<evidence type="ECO:0000256" key="6">
    <source>
        <dbReference type="ARBA" id="ARBA00022559"/>
    </source>
</evidence>
<keyword evidence="12 17" id="KW-0408">Iron</keyword>
<name>A0AAV5KI72_9ROSI</name>
<keyword evidence="23" id="KW-1185">Reference proteome</keyword>
<keyword evidence="13 19" id="KW-1015">Disulfide bond</keyword>
<dbReference type="PROSITE" id="PS00435">
    <property type="entry name" value="PEROXIDASE_1"/>
    <property type="match status" value="1"/>
</dbReference>
<evidence type="ECO:0000256" key="3">
    <source>
        <dbReference type="ARBA" id="ARBA00004613"/>
    </source>
</evidence>
<dbReference type="Pfam" id="PF00141">
    <property type="entry name" value="peroxidase"/>
    <property type="match status" value="1"/>
</dbReference>
<feature type="binding site" evidence="17">
    <location>
        <position position="77"/>
    </location>
    <ligand>
        <name>Ca(2+)</name>
        <dbReference type="ChEBI" id="CHEBI:29108"/>
        <label>1</label>
    </ligand>
</feature>
<sequence>MAPKNFSSFIHSIWILLFVFGVASAQLTPDFYNKTCPGAFAAIDKVVRAAIANDPSMGASLLRLQFHDCFVNGCDGSVLLDDTPTTKGEKTAAPNNNSLRGFDVIDRIKAEVESLCPGVVSCADIVIITARDSVVAFGGTPWTVLLGRRDSPIANFSGANTDIPAPTLNLSNLITSFANKGLNAIDLVALSGAHTVGQARCINFRNRIYNDTNIDPEYAKALRGICPITGGDDNLYSFTESATHFDNDIYHDMIKKKVLLHSDQELYNGGPLDRQVEAYSKNPEAFAADFGNAMINMGNISPLTGTSGQIRLNCRKVN</sequence>
<dbReference type="GO" id="GO:0020037">
    <property type="term" value="F:heme binding"/>
    <property type="evidence" value="ECO:0007669"/>
    <property type="project" value="UniProtKB-UniRule"/>
</dbReference>
<feature type="binding site" evidence="17">
    <location>
        <position position="71"/>
    </location>
    <ligand>
        <name>Ca(2+)</name>
        <dbReference type="ChEBI" id="CHEBI:29108"/>
        <label>1</label>
    </ligand>
</feature>
<keyword evidence="10 17" id="KW-0106">Calcium</keyword>
<keyword evidence="6 20" id="KW-0575">Peroxidase</keyword>
<keyword evidence="11 20" id="KW-0560">Oxidoreductase</keyword>
<evidence type="ECO:0000256" key="5">
    <source>
        <dbReference type="ARBA" id="ARBA00012313"/>
    </source>
</evidence>
<feature type="binding site" evidence="17">
    <location>
        <position position="73"/>
    </location>
    <ligand>
        <name>Ca(2+)</name>
        <dbReference type="ChEBI" id="CHEBI:29108"/>
        <label>1</label>
    </ligand>
</feature>
<feature type="signal peptide" evidence="20">
    <location>
        <begin position="1"/>
        <end position="25"/>
    </location>
</feature>
<dbReference type="InterPro" id="IPR019794">
    <property type="entry name" value="Peroxidases_AS"/>
</dbReference>
<evidence type="ECO:0000256" key="2">
    <source>
        <dbReference type="ARBA" id="ARBA00002322"/>
    </source>
</evidence>